<evidence type="ECO:0000256" key="4">
    <source>
        <dbReference type="ARBA" id="ARBA00023016"/>
    </source>
</evidence>
<dbReference type="Proteomes" id="UP000614239">
    <property type="component" value="Unassembled WGS sequence"/>
</dbReference>
<dbReference type="PRINTS" id="PR00301">
    <property type="entry name" value="HEATSHOCK70"/>
</dbReference>
<evidence type="ECO:0000256" key="6">
    <source>
        <dbReference type="RuleBase" id="RU003322"/>
    </source>
</evidence>
<evidence type="ECO:0000313" key="8">
    <source>
        <dbReference type="EMBL" id="GGO97801.1"/>
    </source>
</evidence>
<reference evidence="8" key="1">
    <citation type="journal article" date="2014" name="Int. J. Syst. Evol. Microbiol.">
        <title>Complete genome sequence of Corynebacterium casei LMG S-19264T (=DSM 44701T), isolated from a smear-ripened cheese.</title>
        <authorList>
            <consortium name="US DOE Joint Genome Institute (JGI-PGF)"/>
            <person name="Walter F."/>
            <person name="Albersmeier A."/>
            <person name="Kalinowski J."/>
            <person name="Ruckert C."/>
        </authorList>
    </citation>
    <scope>NUCLEOTIDE SEQUENCE</scope>
    <source>
        <strain evidence="8">CGMCC 4.7372</strain>
    </source>
</reference>
<dbReference type="InterPro" id="IPR043129">
    <property type="entry name" value="ATPase_NBD"/>
</dbReference>
<keyword evidence="2 6" id="KW-0547">Nucleotide-binding</keyword>
<comment type="similarity">
    <text evidence="1 6">Belongs to the heat shock protein 70 family.</text>
</comment>
<keyword evidence="5" id="KW-0143">Chaperone</keyword>
<reference evidence="8" key="2">
    <citation type="submission" date="2020-09" db="EMBL/GenBank/DDBJ databases">
        <authorList>
            <person name="Sun Q."/>
            <person name="Zhou Y."/>
        </authorList>
    </citation>
    <scope>NUCLEOTIDE SEQUENCE</scope>
    <source>
        <strain evidence="8">CGMCC 4.7372</strain>
    </source>
</reference>
<feature type="compositionally biased region" description="Polar residues" evidence="7">
    <location>
        <begin position="28"/>
        <end position="38"/>
    </location>
</feature>
<dbReference type="PANTHER" id="PTHR19375">
    <property type="entry name" value="HEAT SHOCK PROTEIN 70KDA"/>
    <property type="match status" value="1"/>
</dbReference>
<evidence type="ECO:0000256" key="1">
    <source>
        <dbReference type="ARBA" id="ARBA00007381"/>
    </source>
</evidence>
<dbReference type="Gene3D" id="3.30.420.40">
    <property type="match status" value="2"/>
</dbReference>
<comment type="caution">
    <text evidence="8">The sequence shown here is derived from an EMBL/GenBank/DDBJ whole genome shotgun (WGS) entry which is preliminary data.</text>
</comment>
<dbReference type="InterPro" id="IPR018181">
    <property type="entry name" value="Heat_shock_70_CS"/>
</dbReference>
<protein>
    <submittedName>
        <fullName evidence="8">Molecular chaperone</fullName>
    </submittedName>
</protein>
<dbReference type="PROSITE" id="PS00329">
    <property type="entry name" value="HSP70_2"/>
    <property type="match status" value="1"/>
</dbReference>
<keyword evidence="3 6" id="KW-0067">ATP-binding</keyword>
<dbReference type="EMBL" id="BMNJ01000003">
    <property type="protein sequence ID" value="GGO97801.1"/>
    <property type="molecule type" value="Genomic_DNA"/>
</dbReference>
<dbReference type="GO" id="GO:0005524">
    <property type="term" value="F:ATP binding"/>
    <property type="evidence" value="ECO:0007669"/>
    <property type="project" value="UniProtKB-KW"/>
</dbReference>
<sequence>MPVPRWGFGPIRPGPARLSTMTAERPRTSGTLPTSSSRGRCRAKAPAPGENRPGPSLGIDLGTTRTVVARVDRGNYPVVPFPDEHGDPQEYLPSLTALTPDGLVHGFAARAAAREGAPLLRSLKRRLSSPRITPATELELGGQRFTVLEILTDYLRHLRAQLKAAPGMDGTDPGARGSRVSVAVAVPAHAFGAQRLLTLEAFGDAGFNVIAMLNEPSAAGFEYTHRKARTVSSRRSRVLVYDLGGGTFDTSLVDVRGVAHEVLASRGLGDLGGDDVDLLLAQLALERAGVREEDLNDREVSDLLDQCRDAKEALAPQTRRIALDVRGKDIIIQTAELYDVCKPLLERSLDVMEPLIGRLADGDPDLTEVAGVHLVGGGSALPLVPRMLRERFGARVHRSPYPGASTAIGLAIASDRDSGYDLIDRLSRGFGVFREADDGQRTTFDAILGEDAIQAGATREGTVITRQYTAVHNIGCFRFVECAGVDADGEPRGELAPYQEIIFPFDPALRDEDLSGRPVERTGAGRRVQERYEIDSAGLVQVTITDLEDGFSRRYVLGRQTA</sequence>
<dbReference type="PROSITE" id="PS01036">
    <property type="entry name" value="HSP70_3"/>
    <property type="match status" value="1"/>
</dbReference>
<evidence type="ECO:0000256" key="2">
    <source>
        <dbReference type="ARBA" id="ARBA00022741"/>
    </source>
</evidence>
<name>A0A8H9H8N8_9ACTO</name>
<organism evidence="8 9">
    <name type="scientific">Actinomyces gaoshouyii</name>
    <dbReference type="NCBI Taxonomy" id="1960083"/>
    <lineage>
        <taxon>Bacteria</taxon>
        <taxon>Bacillati</taxon>
        <taxon>Actinomycetota</taxon>
        <taxon>Actinomycetes</taxon>
        <taxon>Actinomycetales</taxon>
        <taxon>Actinomycetaceae</taxon>
        <taxon>Actinomyces</taxon>
    </lineage>
</organism>
<dbReference type="Pfam" id="PF00012">
    <property type="entry name" value="HSP70"/>
    <property type="match status" value="1"/>
</dbReference>
<evidence type="ECO:0000256" key="5">
    <source>
        <dbReference type="ARBA" id="ARBA00023186"/>
    </source>
</evidence>
<accession>A0A8H9H8N8</accession>
<evidence type="ECO:0000256" key="7">
    <source>
        <dbReference type="SAM" id="MobiDB-lite"/>
    </source>
</evidence>
<evidence type="ECO:0000256" key="3">
    <source>
        <dbReference type="ARBA" id="ARBA00022840"/>
    </source>
</evidence>
<keyword evidence="9" id="KW-1185">Reference proteome</keyword>
<dbReference type="AlphaFoldDB" id="A0A8H9H8N8"/>
<evidence type="ECO:0000313" key="9">
    <source>
        <dbReference type="Proteomes" id="UP000614239"/>
    </source>
</evidence>
<dbReference type="GO" id="GO:0140662">
    <property type="term" value="F:ATP-dependent protein folding chaperone"/>
    <property type="evidence" value="ECO:0007669"/>
    <property type="project" value="InterPro"/>
</dbReference>
<dbReference type="SUPFAM" id="SSF53067">
    <property type="entry name" value="Actin-like ATPase domain"/>
    <property type="match status" value="2"/>
</dbReference>
<dbReference type="Gene3D" id="3.90.640.10">
    <property type="entry name" value="Actin, Chain A, domain 4"/>
    <property type="match status" value="1"/>
</dbReference>
<dbReference type="InterPro" id="IPR013126">
    <property type="entry name" value="Hsp_70_fam"/>
</dbReference>
<gene>
    <name evidence="8" type="ORF">GCM10011612_11220</name>
</gene>
<proteinExistence type="inferred from homology"/>
<keyword evidence="4" id="KW-0346">Stress response</keyword>
<feature type="region of interest" description="Disordered" evidence="7">
    <location>
        <begin position="1"/>
        <end position="60"/>
    </location>
</feature>